<dbReference type="EMBL" id="CAUEEQ010010096">
    <property type="protein sequence ID" value="CAJ0934137.1"/>
    <property type="molecule type" value="Genomic_DNA"/>
</dbReference>
<feature type="domain" description="Alpha/beta hydrolase fold-3" evidence="2">
    <location>
        <begin position="21"/>
        <end position="81"/>
    </location>
</feature>
<evidence type="ECO:0000256" key="1">
    <source>
        <dbReference type="ARBA" id="ARBA00022801"/>
    </source>
</evidence>
<dbReference type="Proteomes" id="UP001176940">
    <property type="component" value="Unassembled WGS sequence"/>
</dbReference>
<evidence type="ECO:0000313" key="4">
    <source>
        <dbReference type="Proteomes" id="UP001176940"/>
    </source>
</evidence>
<dbReference type="InterPro" id="IPR029058">
    <property type="entry name" value="AB_hydrolase_fold"/>
</dbReference>
<name>A0ABN9L913_9NEOB</name>
<gene>
    <name evidence="3" type="ORF">RIMI_LOCUS5795072</name>
</gene>
<evidence type="ECO:0000259" key="2">
    <source>
        <dbReference type="Pfam" id="PF07859"/>
    </source>
</evidence>
<keyword evidence="4" id="KW-1185">Reference proteome</keyword>
<comment type="caution">
    <text evidence="3">The sequence shown here is derived from an EMBL/GenBank/DDBJ whole genome shotgun (WGS) entry which is preliminary data.</text>
</comment>
<accession>A0ABN9L913</accession>
<protein>
    <recommendedName>
        <fullName evidence="2">Alpha/beta hydrolase fold-3 domain-containing protein</fullName>
    </recommendedName>
</protein>
<dbReference type="PANTHER" id="PTHR48081">
    <property type="entry name" value="AB HYDROLASE SUPERFAMILY PROTEIN C4A8.06C"/>
    <property type="match status" value="1"/>
</dbReference>
<dbReference type="PANTHER" id="PTHR48081:SF29">
    <property type="entry name" value="NEUTRAL CHOLESTEROL ESTER HYDROLASE 1"/>
    <property type="match status" value="1"/>
</dbReference>
<dbReference type="InterPro" id="IPR013094">
    <property type="entry name" value="AB_hydrolase_3"/>
</dbReference>
<proteinExistence type="predicted"/>
<reference evidence="3" key="1">
    <citation type="submission" date="2023-07" db="EMBL/GenBank/DDBJ databases">
        <authorList>
            <person name="Stuckert A."/>
        </authorList>
    </citation>
    <scope>NUCLEOTIDE SEQUENCE</scope>
</reference>
<sequence>MPLIQTIGNPRIVQDVPALFDTRASPLIAHKETLQKLPKTYILTCEHDVLRDDGTMYAKRLEEAGVDVTHDHYEDGFHGCMLFASWPTYFSAGARTRDGYIKWLSENL</sequence>
<dbReference type="Gene3D" id="3.40.50.1820">
    <property type="entry name" value="alpha/beta hydrolase"/>
    <property type="match status" value="1"/>
</dbReference>
<dbReference type="Pfam" id="PF07859">
    <property type="entry name" value="Abhydrolase_3"/>
    <property type="match status" value="1"/>
</dbReference>
<organism evidence="3 4">
    <name type="scientific">Ranitomeya imitator</name>
    <name type="common">mimic poison frog</name>
    <dbReference type="NCBI Taxonomy" id="111125"/>
    <lineage>
        <taxon>Eukaryota</taxon>
        <taxon>Metazoa</taxon>
        <taxon>Chordata</taxon>
        <taxon>Craniata</taxon>
        <taxon>Vertebrata</taxon>
        <taxon>Euteleostomi</taxon>
        <taxon>Amphibia</taxon>
        <taxon>Batrachia</taxon>
        <taxon>Anura</taxon>
        <taxon>Neobatrachia</taxon>
        <taxon>Hyloidea</taxon>
        <taxon>Dendrobatidae</taxon>
        <taxon>Dendrobatinae</taxon>
        <taxon>Ranitomeya</taxon>
    </lineage>
</organism>
<dbReference type="InterPro" id="IPR050300">
    <property type="entry name" value="GDXG_lipolytic_enzyme"/>
</dbReference>
<dbReference type="SUPFAM" id="SSF53474">
    <property type="entry name" value="alpha/beta-Hydrolases"/>
    <property type="match status" value="1"/>
</dbReference>
<keyword evidence="1" id="KW-0378">Hydrolase</keyword>
<evidence type="ECO:0000313" key="3">
    <source>
        <dbReference type="EMBL" id="CAJ0934137.1"/>
    </source>
</evidence>